<feature type="signal peptide" evidence="1">
    <location>
        <begin position="1"/>
        <end position="21"/>
    </location>
</feature>
<evidence type="ECO:0000313" key="3">
    <source>
        <dbReference type="Proteomes" id="UP000563524"/>
    </source>
</evidence>
<dbReference type="Proteomes" id="UP000563524">
    <property type="component" value="Unassembled WGS sequence"/>
</dbReference>
<evidence type="ECO:0000256" key="1">
    <source>
        <dbReference type="SAM" id="SignalP"/>
    </source>
</evidence>
<feature type="chain" id="PRO_5032315130" evidence="1">
    <location>
        <begin position="22"/>
        <end position="261"/>
    </location>
</feature>
<sequence>MKIKLALLAAAATLSGSAALAQEAPWGISANVAYTSDYRFRGVSYSNGGLAIQGGFDLTHENGLYVGTWMSSIDAYLPAIVVGADGSAEIDQSSETELDLYGGYAFDVGSAAIDVGVLYYQYPGASNDDYVELYGSVAGDAGVVSLTAGAAYVPDQDNAGGDNLYLYGSGSVPLGDSPFEAFAQIGYTDGSFVFSGSDQFDWQLGVSTAFAGLDVSVAYVDTDADTDFGDSGLPAERIDVLEDRAKDIYGATVVLTVGKTF</sequence>
<organism evidence="2 3">
    <name type="scientific">Parvularcula dongshanensis</name>
    <dbReference type="NCBI Taxonomy" id="1173995"/>
    <lineage>
        <taxon>Bacteria</taxon>
        <taxon>Pseudomonadati</taxon>
        <taxon>Pseudomonadota</taxon>
        <taxon>Alphaproteobacteria</taxon>
        <taxon>Parvularculales</taxon>
        <taxon>Parvularculaceae</taxon>
        <taxon>Parvularcula</taxon>
    </lineage>
</organism>
<dbReference type="Pfam" id="PF09694">
    <property type="entry name" value="Gcw_chp"/>
    <property type="match status" value="1"/>
</dbReference>
<reference evidence="2 3" key="1">
    <citation type="submission" date="2020-08" db="EMBL/GenBank/DDBJ databases">
        <title>Genomic Encyclopedia of Type Strains, Phase IV (KMG-IV): sequencing the most valuable type-strain genomes for metagenomic binning, comparative biology and taxonomic classification.</title>
        <authorList>
            <person name="Goeker M."/>
        </authorList>
    </citation>
    <scope>NUCLEOTIDE SEQUENCE [LARGE SCALE GENOMIC DNA]</scope>
    <source>
        <strain evidence="2 3">DSM 102850</strain>
    </source>
</reference>
<name>A0A840I3W5_9PROT</name>
<dbReference type="EMBL" id="JACHOB010000002">
    <property type="protein sequence ID" value="MBB4658868.1"/>
    <property type="molecule type" value="Genomic_DNA"/>
</dbReference>
<evidence type="ECO:0000313" key="2">
    <source>
        <dbReference type="EMBL" id="MBB4658868.1"/>
    </source>
</evidence>
<keyword evidence="1" id="KW-0732">Signal</keyword>
<dbReference type="NCBIfam" id="TIGR02001">
    <property type="entry name" value="gcw_chp"/>
    <property type="match status" value="1"/>
</dbReference>
<proteinExistence type="predicted"/>
<accession>A0A840I3W5</accession>
<gene>
    <name evidence="2" type="ORF">GGQ59_001382</name>
</gene>
<dbReference type="AlphaFoldDB" id="A0A840I3W5"/>
<dbReference type="RefSeq" id="WP_183817039.1">
    <property type="nucleotide sequence ID" value="NZ_JACHOB010000002.1"/>
</dbReference>
<keyword evidence="3" id="KW-1185">Reference proteome</keyword>
<dbReference type="InterPro" id="IPR010239">
    <property type="entry name" value="CHP02001"/>
</dbReference>
<comment type="caution">
    <text evidence="2">The sequence shown here is derived from an EMBL/GenBank/DDBJ whole genome shotgun (WGS) entry which is preliminary data.</text>
</comment>
<protein>
    <submittedName>
        <fullName evidence="2">Uncharacterized protein (TIGR02001 family)</fullName>
    </submittedName>
</protein>